<dbReference type="EMBL" id="CCXY01000160">
    <property type="protein sequence ID" value="CEG12521.1"/>
    <property type="molecule type" value="Genomic_DNA"/>
</dbReference>
<reference evidence="1" key="1">
    <citation type="submission" date="2014-09" db="EMBL/GenBank/DDBJ databases">
        <authorList>
            <person name="Probst J Alexander"/>
        </authorList>
    </citation>
    <scope>NUCLEOTIDE SEQUENCE</scope>
</reference>
<organism evidence="1">
    <name type="scientific">groundwater metagenome</name>
    <dbReference type="NCBI Taxonomy" id="717931"/>
    <lineage>
        <taxon>unclassified sequences</taxon>
        <taxon>metagenomes</taxon>
        <taxon>ecological metagenomes</taxon>
    </lineage>
</organism>
<accession>A0A098EAG8</accession>
<proteinExistence type="predicted"/>
<name>A0A098EAG8_9ZZZZ</name>
<sequence length="93" mass="10559">MLSKSHLGGGELQNKNNIDIAGISNSQKENIWTPITEIKIRDGHNLDAIKRIVEKKNPNIIVLRSTKPSFNNKTINYLQFFVSNGWNIYYATA</sequence>
<gene>
    <name evidence="1" type="ORF">MSIBF_A2420003</name>
</gene>
<protein>
    <submittedName>
        <fullName evidence="1">Uncharacterized protein</fullName>
    </submittedName>
</protein>
<dbReference type="AlphaFoldDB" id="A0A098EAG8"/>
<evidence type="ECO:0000313" key="1">
    <source>
        <dbReference type="EMBL" id="CEG12521.1"/>
    </source>
</evidence>